<keyword evidence="7" id="KW-1185">Reference proteome</keyword>
<dbReference type="InterPro" id="IPR050639">
    <property type="entry name" value="SSR_resolvase"/>
</dbReference>
<evidence type="ECO:0000313" key="7">
    <source>
        <dbReference type="Proteomes" id="UP001596150"/>
    </source>
</evidence>
<organism evidence="6 7">
    <name type="scientific">Kaistia terrae</name>
    <dbReference type="NCBI Taxonomy" id="537017"/>
    <lineage>
        <taxon>Bacteria</taxon>
        <taxon>Pseudomonadati</taxon>
        <taxon>Pseudomonadota</taxon>
        <taxon>Alphaproteobacteria</taxon>
        <taxon>Hyphomicrobiales</taxon>
        <taxon>Kaistiaceae</taxon>
        <taxon>Kaistia</taxon>
    </lineage>
</organism>
<dbReference type="InterPro" id="IPR036162">
    <property type="entry name" value="Resolvase-like_N_sf"/>
</dbReference>
<dbReference type="CDD" id="cd00338">
    <property type="entry name" value="Ser_Recombinase"/>
    <property type="match status" value="1"/>
</dbReference>
<gene>
    <name evidence="6" type="ORF">ACFPP9_12120</name>
</gene>
<reference evidence="7" key="1">
    <citation type="journal article" date="2019" name="Int. J. Syst. Evol. Microbiol.">
        <title>The Global Catalogue of Microorganisms (GCM) 10K type strain sequencing project: providing services to taxonomists for standard genome sequencing and annotation.</title>
        <authorList>
            <consortium name="The Broad Institute Genomics Platform"/>
            <consortium name="The Broad Institute Genome Sequencing Center for Infectious Disease"/>
            <person name="Wu L."/>
            <person name="Ma J."/>
        </authorList>
    </citation>
    <scope>NUCLEOTIDE SEQUENCE [LARGE SCALE GENOMIC DNA]</scope>
    <source>
        <strain evidence="7">KACC 12633</strain>
    </source>
</reference>
<sequence>MKSAVAYLRVSTHRQGRSGLGVEAQREAIRRFAEAEGIEILGEHVEVETGKGSDALDRRPILAQALAQAHQRRCPIIVAKLDRLSRDVSFIAGLMAQKVPFVVAELGTDADPFMLHLYAALAEKERSLISQRTKAALAAKKAQGVKLGNPHYAASVGKARAAIVANADQFATSVLPIVEGIQASGVTALDGIAGALNARGVHTRRGGKWHASTVRNLLLRTA</sequence>
<evidence type="ECO:0000256" key="3">
    <source>
        <dbReference type="ARBA" id="ARBA00023172"/>
    </source>
</evidence>
<dbReference type="EMBL" id="JBHSML010000003">
    <property type="protein sequence ID" value="MFC5516520.1"/>
    <property type="molecule type" value="Genomic_DNA"/>
</dbReference>
<name>A0ABW0PW09_9HYPH</name>
<evidence type="ECO:0000256" key="2">
    <source>
        <dbReference type="ARBA" id="ARBA00023125"/>
    </source>
</evidence>
<dbReference type="RefSeq" id="WP_266344229.1">
    <property type="nucleotide sequence ID" value="NZ_JAPKNH010000004.1"/>
</dbReference>
<dbReference type="PROSITE" id="PS51736">
    <property type="entry name" value="RECOMBINASES_3"/>
    <property type="match status" value="1"/>
</dbReference>
<dbReference type="PANTHER" id="PTHR30461:SF2">
    <property type="entry name" value="SERINE RECOMBINASE PINE-RELATED"/>
    <property type="match status" value="1"/>
</dbReference>
<feature type="domain" description="Resolvase/invertase-type recombinase catalytic" evidence="5">
    <location>
        <begin position="3"/>
        <end position="144"/>
    </location>
</feature>
<dbReference type="Proteomes" id="UP001596150">
    <property type="component" value="Unassembled WGS sequence"/>
</dbReference>
<keyword evidence="1" id="KW-0229">DNA integration</keyword>
<accession>A0ABW0PW09</accession>
<dbReference type="InterPro" id="IPR006118">
    <property type="entry name" value="Recombinase_CS"/>
</dbReference>
<keyword evidence="3" id="KW-0233">DNA recombination</keyword>
<dbReference type="PANTHER" id="PTHR30461">
    <property type="entry name" value="DNA-INVERTASE FROM LAMBDOID PROPHAGE"/>
    <property type="match status" value="1"/>
</dbReference>
<dbReference type="Gene3D" id="3.40.50.1390">
    <property type="entry name" value="Resolvase, N-terminal catalytic domain"/>
    <property type="match status" value="1"/>
</dbReference>
<proteinExistence type="predicted"/>
<dbReference type="InterPro" id="IPR006119">
    <property type="entry name" value="Resolv_N"/>
</dbReference>
<dbReference type="Pfam" id="PF00239">
    <property type="entry name" value="Resolvase"/>
    <property type="match status" value="1"/>
</dbReference>
<evidence type="ECO:0000313" key="6">
    <source>
        <dbReference type="EMBL" id="MFC5516520.1"/>
    </source>
</evidence>
<dbReference type="SMART" id="SM00857">
    <property type="entry name" value="Resolvase"/>
    <property type="match status" value="1"/>
</dbReference>
<feature type="active site" description="O-(5'-phospho-DNA)-serine intermediate" evidence="4">
    <location>
        <position position="11"/>
    </location>
</feature>
<evidence type="ECO:0000256" key="4">
    <source>
        <dbReference type="PROSITE-ProRule" id="PRU10137"/>
    </source>
</evidence>
<comment type="caution">
    <text evidence="6">The sequence shown here is derived from an EMBL/GenBank/DDBJ whole genome shotgun (WGS) entry which is preliminary data.</text>
</comment>
<dbReference type="PROSITE" id="PS00397">
    <property type="entry name" value="RECOMBINASES_1"/>
    <property type="match status" value="1"/>
</dbReference>
<protein>
    <submittedName>
        <fullName evidence="6">Recombinase family protein</fullName>
    </submittedName>
</protein>
<evidence type="ECO:0000259" key="5">
    <source>
        <dbReference type="PROSITE" id="PS51736"/>
    </source>
</evidence>
<dbReference type="SUPFAM" id="SSF53041">
    <property type="entry name" value="Resolvase-like"/>
    <property type="match status" value="1"/>
</dbReference>
<evidence type="ECO:0000256" key="1">
    <source>
        <dbReference type="ARBA" id="ARBA00022908"/>
    </source>
</evidence>
<keyword evidence="2" id="KW-0238">DNA-binding</keyword>